<evidence type="ECO:0000256" key="4">
    <source>
        <dbReference type="ARBA" id="ARBA00022898"/>
    </source>
</evidence>
<dbReference type="GO" id="GO:0005737">
    <property type="term" value="C:cytoplasm"/>
    <property type="evidence" value="ECO:0007669"/>
    <property type="project" value="TreeGrafter"/>
</dbReference>
<dbReference type="Gene3D" id="3.90.1150.10">
    <property type="entry name" value="Aspartate Aminotransferase, domain 1"/>
    <property type="match status" value="1"/>
</dbReference>
<evidence type="ECO:0000313" key="10">
    <source>
        <dbReference type="Proteomes" id="UP000649179"/>
    </source>
</evidence>
<dbReference type="EMBL" id="BMKQ01000001">
    <property type="protein sequence ID" value="GGF35411.1"/>
    <property type="molecule type" value="Genomic_DNA"/>
</dbReference>
<sequence>MSRDPRPPLEPVTTDAAPTSYGSRPRAPWHDALLHAETSEALVGAVHAATRVAADAVRRADGPFTGADPGVLESRVAATDLDTPLGGLDDALSELGPLYLDDAVYFHHPRYVAHLNCPISVPAIAADVIASSINSSMDTWDQSAGATMIERRLVRWTADRIGLGPRANGVFTSGGTTSNLQALLLARDHTLMLCGEAVDSPALHRLRILASEDGHFSVVKAASLLGMGGDAVVPVAVDDDRRMDPEALSRALSRMREEGLVPMAVVATAGTTDFGAIDPLAAIAGLCRAHGAWMHVDAAYGGGLLASPSYADRLAGIGSADSVTVDFHKTWFQPVASSVVVVRERRTLRHATYHADYLNPVDADPEEKPNQVDKSLQTTRRFDALKLWLTLRTTGADAIGTMFDACIDLATAGAAAYRARPGVEVLLDPPLSTVVFRVRPDGVPDGDLLDRANDEARDRLFASGEGAVAATKVDGRSWLKLTLLNPATTVADLEHVVDLLERHAADVVDEADSSTRSGTREAS</sequence>
<evidence type="ECO:0000256" key="8">
    <source>
        <dbReference type="SAM" id="MobiDB-lite"/>
    </source>
</evidence>
<gene>
    <name evidence="9" type="ORF">GCM10011519_06070</name>
</gene>
<dbReference type="InterPro" id="IPR002129">
    <property type="entry name" value="PyrdxlP-dep_de-COase"/>
</dbReference>
<dbReference type="RefSeq" id="WP_188778102.1">
    <property type="nucleotide sequence ID" value="NZ_BMKQ01000001.1"/>
</dbReference>
<dbReference type="GO" id="GO:0006520">
    <property type="term" value="P:amino acid metabolic process"/>
    <property type="evidence" value="ECO:0007669"/>
    <property type="project" value="InterPro"/>
</dbReference>
<evidence type="ECO:0000256" key="7">
    <source>
        <dbReference type="RuleBase" id="RU000382"/>
    </source>
</evidence>
<evidence type="ECO:0000313" key="9">
    <source>
        <dbReference type="EMBL" id="GGF35411.1"/>
    </source>
</evidence>
<dbReference type="GO" id="GO:0019752">
    <property type="term" value="P:carboxylic acid metabolic process"/>
    <property type="evidence" value="ECO:0007669"/>
    <property type="project" value="InterPro"/>
</dbReference>
<dbReference type="PRINTS" id="PR00800">
    <property type="entry name" value="YHDCRBOXLASE"/>
</dbReference>
<dbReference type="InterPro" id="IPR015424">
    <property type="entry name" value="PyrdxlP-dep_Trfase"/>
</dbReference>
<name>A0A917BB36_9ACTN</name>
<comment type="caution">
    <text evidence="9">The sequence shown here is derived from an EMBL/GenBank/DDBJ whole genome shotgun (WGS) entry which is preliminary data.</text>
</comment>
<organism evidence="9 10">
    <name type="scientific">Marmoricola endophyticus</name>
    <dbReference type="NCBI Taxonomy" id="2040280"/>
    <lineage>
        <taxon>Bacteria</taxon>
        <taxon>Bacillati</taxon>
        <taxon>Actinomycetota</taxon>
        <taxon>Actinomycetes</taxon>
        <taxon>Propionibacteriales</taxon>
        <taxon>Nocardioidaceae</taxon>
        <taxon>Marmoricola</taxon>
    </lineage>
</organism>
<dbReference type="Gene3D" id="3.40.640.10">
    <property type="entry name" value="Type I PLP-dependent aspartate aminotransferase-like (Major domain)"/>
    <property type="match status" value="1"/>
</dbReference>
<dbReference type="CDD" id="cd06450">
    <property type="entry name" value="DOPA_deC_like"/>
    <property type="match status" value="1"/>
</dbReference>
<keyword evidence="10" id="KW-1185">Reference proteome</keyword>
<keyword evidence="4 6" id="KW-0663">Pyridoxal phosphate</keyword>
<dbReference type="GO" id="GO:0004058">
    <property type="term" value="F:aromatic-L-amino-acid decarboxylase activity"/>
    <property type="evidence" value="ECO:0007669"/>
    <property type="project" value="UniProtKB-ARBA"/>
</dbReference>
<dbReference type="PANTHER" id="PTHR45677:SF8">
    <property type="entry name" value="CYSTEINE SULFINIC ACID DECARBOXYLASE"/>
    <property type="match status" value="1"/>
</dbReference>
<dbReference type="InterPro" id="IPR015421">
    <property type="entry name" value="PyrdxlP-dep_Trfase_major"/>
</dbReference>
<dbReference type="AlphaFoldDB" id="A0A917BB36"/>
<feature type="modified residue" description="N6-(pyridoxal phosphate)lysine" evidence="6">
    <location>
        <position position="329"/>
    </location>
</feature>
<dbReference type="SUPFAM" id="SSF53383">
    <property type="entry name" value="PLP-dependent transferases"/>
    <property type="match status" value="1"/>
</dbReference>
<evidence type="ECO:0000256" key="1">
    <source>
        <dbReference type="ARBA" id="ARBA00001933"/>
    </source>
</evidence>
<dbReference type="Proteomes" id="UP000649179">
    <property type="component" value="Unassembled WGS sequence"/>
</dbReference>
<evidence type="ECO:0000256" key="2">
    <source>
        <dbReference type="ARBA" id="ARBA00009533"/>
    </source>
</evidence>
<accession>A0A917BB36</accession>
<dbReference type="GO" id="GO:0030170">
    <property type="term" value="F:pyridoxal phosphate binding"/>
    <property type="evidence" value="ECO:0007669"/>
    <property type="project" value="InterPro"/>
</dbReference>
<reference evidence="9" key="1">
    <citation type="journal article" date="2014" name="Int. J. Syst. Evol. Microbiol.">
        <title>Complete genome sequence of Corynebacterium casei LMG S-19264T (=DSM 44701T), isolated from a smear-ripened cheese.</title>
        <authorList>
            <consortium name="US DOE Joint Genome Institute (JGI-PGF)"/>
            <person name="Walter F."/>
            <person name="Albersmeier A."/>
            <person name="Kalinowski J."/>
            <person name="Ruckert C."/>
        </authorList>
    </citation>
    <scope>NUCLEOTIDE SEQUENCE</scope>
    <source>
        <strain evidence="9">CGMCC 1.16067</strain>
    </source>
</reference>
<feature type="region of interest" description="Disordered" evidence="8">
    <location>
        <begin position="1"/>
        <end position="26"/>
    </location>
</feature>
<evidence type="ECO:0000256" key="6">
    <source>
        <dbReference type="PIRSR" id="PIRSR602129-50"/>
    </source>
</evidence>
<keyword evidence="5 7" id="KW-0456">Lyase</keyword>
<dbReference type="PANTHER" id="PTHR45677">
    <property type="entry name" value="GLUTAMATE DECARBOXYLASE-RELATED"/>
    <property type="match status" value="1"/>
</dbReference>
<proteinExistence type="inferred from homology"/>
<reference evidence="9" key="2">
    <citation type="submission" date="2020-09" db="EMBL/GenBank/DDBJ databases">
        <authorList>
            <person name="Sun Q."/>
            <person name="Zhou Y."/>
        </authorList>
    </citation>
    <scope>NUCLEOTIDE SEQUENCE</scope>
    <source>
        <strain evidence="9">CGMCC 1.16067</strain>
    </source>
</reference>
<comment type="cofactor">
    <cofactor evidence="1 6 7">
        <name>pyridoxal 5'-phosphate</name>
        <dbReference type="ChEBI" id="CHEBI:597326"/>
    </cofactor>
</comment>
<comment type="similarity">
    <text evidence="2 7">Belongs to the group II decarboxylase family.</text>
</comment>
<evidence type="ECO:0000256" key="3">
    <source>
        <dbReference type="ARBA" id="ARBA00022793"/>
    </source>
</evidence>
<evidence type="ECO:0000256" key="5">
    <source>
        <dbReference type="ARBA" id="ARBA00023239"/>
    </source>
</evidence>
<protein>
    <submittedName>
        <fullName evidence="9">Pyridoxal-dependent decarboxylase</fullName>
    </submittedName>
</protein>
<keyword evidence="3" id="KW-0210">Decarboxylase</keyword>
<dbReference type="InterPro" id="IPR015422">
    <property type="entry name" value="PyrdxlP-dep_Trfase_small"/>
</dbReference>
<dbReference type="InterPro" id="IPR010977">
    <property type="entry name" value="Aromatic_deC"/>
</dbReference>
<dbReference type="Pfam" id="PF00282">
    <property type="entry name" value="Pyridoxal_deC"/>
    <property type="match status" value="1"/>
</dbReference>